<reference evidence="2 3" key="1">
    <citation type="journal article" date="2021" name="Nat. Commun.">
        <title>Reductive evolution and unique predatory mode in the CPR bacterium Vampirococcus lugosii.</title>
        <authorList>
            <person name="Moreira D."/>
            <person name="Zivanovic Y."/>
            <person name="Lopez-Archilla A.I."/>
            <person name="Iniesto M."/>
            <person name="Lopez-Garcia P."/>
        </authorList>
    </citation>
    <scope>NUCLEOTIDE SEQUENCE [LARGE SCALE GENOMIC DNA]</scope>
    <source>
        <strain evidence="2">Chiprana</strain>
    </source>
</reference>
<dbReference type="RefSeq" id="WP_213349053.1">
    <property type="nucleotide sequence ID" value="NZ_JAEDAM010000030.1"/>
</dbReference>
<name>A0ABS5QLD8_9BACT</name>
<evidence type="ECO:0000313" key="3">
    <source>
        <dbReference type="Proteomes" id="UP000680365"/>
    </source>
</evidence>
<dbReference type="Proteomes" id="UP000680365">
    <property type="component" value="Unassembled WGS sequence"/>
</dbReference>
<comment type="caution">
    <text evidence="2">The sequence shown here is derived from an EMBL/GenBank/DDBJ whole genome shotgun (WGS) entry which is preliminary data.</text>
</comment>
<accession>A0ABS5QLD8</accession>
<dbReference type="EMBL" id="JAEDAM010000030">
    <property type="protein sequence ID" value="MBS8122008.1"/>
    <property type="molecule type" value="Genomic_DNA"/>
</dbReference>
<sequence length="103" mass="12144">MKKINEDFVCAKCGKYVPIAKISCRNHCPYCFTSMHLDQKIPGDRKSECKGEMFPIEYKLSNGEIKILFKCKKCSDIHWNKSNIDDEISCLDEYIKKYYIEFI</sequence>
<feature type="domain" description="RNHCP" evidence="1">
    <location>
        <begin position="5"/>
        <end position="88"/>
    </location>
</feature>
<protein>
    <recommendedName>
        <fullName evidence="1">RNHCP domain-containing protein</fullName>
    </recommendedName>
</protein>
<keyword evidence="3" id="KW-1185">Reference proteome</keyword>
<evidence type="ECO:0000259" key="1">
    <source>
        <dbReference type="Pfam" id="PF12647"/>
    </source>
</evidence>
<organism evidence="2 3">
    <name type="scientific">Candidatus Vampirococcus lugosii</name>
    <dbReference type="NCBI Taxonomy" id="2789015"/>
    <lineage>
        <taxon>Bacteria</taxon>
        <taxon>Candidatus Absconditibacteriota</taxon>
        <taxon>Vampirococcus</taxon>
    </lineage>
</organism>
<proteinExistence type="predicted"/>
<dbReference type="InterPro" id="IPR024439">
    <property type="entry name" value="RNHCP"/>
</dbReference>
<evidence type="ECO:0000313" key="2">
    <source>
        <dbReference type="EMBL" id="MBS8122008.1"/>
    </source>
</evidence>
<dbReference type="Pfam" id="PF12647">
    <property type="entry name" value="RNHCP"/>
    <property type="match status" value="1"/>
</dbReference>
<gene>
    <name evidence="2" type="ORF">VAMP_63n8</name>
</gene>